<keyword evidence="5" id="KW-0012">Acyltransferase</keyword>
<feature type="transmembrane region" description="Helical" evidence="2">
    <location>
        <begin position="231"/>
        <end position="255"/>
    </location>
</feature>
<dbReference type="InterPro" id="IPR002656">
    <property type="entry name" value="Acyl_transf_3_dom"/>
</dbReference>
<evidence type="ECO:0000256" key="2">
    <source>
        <dbReference type="SAM" id="Phobius"/>
    </source>
</evidence>
<dbReference type="Pfam" id="PF01757">
    <property type="entry name" value="Acyl_transf_3"/>
    <property type="match status" value="1"/>
</dbReference>
<accession>A0ABR9ZGF7</accession>
<dbReference type="Proteomes" id="UP000635902">
    <property type="component" value="Unassembled WGS sequence"/>
</dbReference>
<comment type="caution">
    <text evidence="5">The sequence shown here is derived from an EMBL/GenBank/DDBJ whole genome shotgun (WGS) entry which is preliminary data.</text>
</comment>
<feature type="transmembrane region" description="Helical" evidence="2">
    <location>
        <begin position="170"/>
        <end position="189"/>
    </location>
</feature>
<dbReference type="PANTHER" id="PTHR23028">
    <property type="entry name" value="ACETYLTRANSFERASE"/>
    <property type="match status" value="1"/>
</dbReference>
<dbReference type="InterPro" id="IPR050879">
    <property type="entry name" value="Acyltransferase_3"/>
</dbReference>
<organism evidence="5 6">
    <name type="scientific">Corynebacterium suicordis DSM 45110</name>
    <dbReference type="NCBI Taxonomy" id="1121369"/>
    <lineage>
        <taxon>Bacteria</taxon>
        <taxon>Bacillati</taxon>
        <taxon>Actinomycetota</taxon>
        <taxon>Actinomycetes</taxon>
        <taxon>Mycobacteriales</taxon>
        <taxon>Corynebacteriaceae</taxon>
        <taxon>Corynebacterium</taxon>
    </lineage>
</organism>
<evidence type="ECO:0000256" key="1">
    <source>
        <dbReference type="SAM" id="MobiDB-lite"/>
    </source>
</evidence>
<feature type="domain" description="Acyltransferase 3" evidence="3">
    <location>
        <begin position="12"/>
        <end position="362"/>
    </location>
</feature>
<keyword evidence="6" id="KW-1185">Reference proteome</keyword>
<proteinExistence type="predicted"/>
<feature type="transmembrane region" description="Helical" evidence="2">
    <location>
        <begin position="146"/>
        <end position="163"/>
    </location>
</feature>
<gene>
    <name evidence="5" type="ORF">IRY30_00130</name>
</gene>
<feature type="transmembrane region" description="Helical" evidence="2">
    <location>
        <begin position="342"/>
        <end position="361"/>
    </location>
</feature>
<feature type="compositionally biased region" description="Gly residues" evidence="1">
    <location>
        <begin position="819"/>
        <end position="844"/>
    </location>
</feature>
<dbReference type="PANTHER" id="PTHR23028:SF53">
    <property type="entry name" value="ACYL_TRANSF_3 DOMAIN-CONTAINING PROTEIN"/>
    <property type="match status" value="1"/>
</dbReference>
<feature type="domain" description="SGNH" evidence="4">
    <location>
        <begin position="492"/>
        <end position="750"/>
    </location>
</feature>
<protein>
    <submittedName>
        <fullName evidence="5">Acyltransferase family protein</fullName>
    </submittedName>
</protein>
<feature type="region of interest" description="Disordered" evidence="1">
    <location>
        <begin position="810"/>
        <end position="852"/>
    </location>
</feature>
<keyword evidence="2" id="KW-1133">Transmembrane helix</keyword>
<feature type="transmembrane region" description="Helical" evidence="2">
    <location>
        <begin position="20"/>
        <end position="50"/>
    </location>
</feature>
<keyword evidence="5" id="KW-0808">Transferase</keyword>
<name>A0ABR9ZGF7_9CORY</name>
<dbReference type="InterPro" id="IPR043968">
    <property type="entry name" value="SGNH"/>
</dbReference>
<feature type="transmembrane region" description="Helical" evidence="2">
    <location>
        <begin position="399"/>
        <end position="418"/>
    </location>
</feature>
<feature type="transmembrane region" description="Helical" evidence="2">
    <location>
        <begin position="303"/>
        <end position="322"/>
    </location>
</feature>
<feature type="transmembrane region" description="Helical" evidence="2">
    <location>
        <begin position="76"/>
        <end position="95"/>
    </location>
</feature>
<keyword evidence="2" id="KW-0472">Membrane</keyword>
<sequence length="887" mass="95436">MANAARTGFRTDIEGLRGLAIALVVVFHVFVGKVSAGVDVFLLLGGIFFFSTQLKNARNPEGLTLVQSFLRIVRRLFPLLATVIAVSLAASFFVLSKLHHVNTAKDAAAALGYFINWELAYSGREYTNVRNSVSPFQHLWSMSAQMQIYLASLLVVVLIAHIFRRHAQPAMAVVLAAATAGSFGYAAWLNQHDQALNYYSTFTRFWEVGLGGLVGLWLLRKREDGTAAIPAIPTAARWVMGIVGLAAIICTGLFLDGASQFPGPWTLIPLLGAALVVIAGTGGEPKGVTRLLESKPFQFLGRISYALYLWHWPILVLAVAWMGQRTHANRTAGAESGVSGTMVNPLVGIAVIAFSLLLAWLTTKLVEKPLRQDGKPARSWVVSDPQYVKNSFQVWPKTVGALLIVGLAAFVLASPPILDRQARANTDALMAQSEDRSIYPGAESFLADAPTPEGQPLIPPLEDFEALLPATQPDGCQIGFEPAVVVTHKDYNNSDEECAYGDVNSDRTLYVIGGSHSEQYMPAMDRIGKHQGIKVQPLLKMGCPVGSTVPLWTGEDYPSCREWSAEVMDYILENPPTEGIFMTGTRPSDHIGNGPEMVPAEYVDIVKRFSDAGIFSYLVRDSPWQTYRFPMVGQFNQRSCVMEMMEGTFEGNGDESYDGSDFPGVENEDAPTLEEITTINSVCGSAVEESLLPVSPQEEAYAGLDVRTIDLTNAFCRDGWCPSIIGNMNVYRDAHHFTNTFAESMAPELERQMFAQPALPPLPPLKPFVAFPPADGALEVTPEPDPEPEHFGPRVMGRVDKDEFEAFEGAGEAAAPAGSGAGAGSAGGGSGTSAGAGGANGGGQKYDPITGYPIEPSTGLAYDPNTGAVVTPGYQSPNPTYGGGYGY</sequence>
<dbReference type="Pfam" id="PF19040">
    <property type="entry name" value="SGNH"/>
    <property type="match status" value="1"/>
</dbReference>
<evidence type="ECO:0000313" key="6">
    <source>
        <dbReference type="Proteomes" id="UP000635902"/>
    </source>
</evidence>
<evidence type="ECO:0000259" key="4">
    <source>
        <dbReference type="Pfam" id="PF19040"/>
    </source>
</evidence>
<evidence type="ECO:0000313" key="5">
    <source>
        <dbReference type="EMBL" id="MBF4552493.1"/>
    </source>
</evidence>
<dbReference type="RefSeq" id="WP_194555406.1">
    <property type="nucleotide sequence ID" value="NZ_JADKMY010000001.1"/>
</dbReference>
<keyword evidence="2" id="KW-0812">Transmembrane</keyword>
<dbReference type="GO" id="GO:0016746">
    <property type="term" value="F:acyltransferase activity"/>
    <property type="evidence" value="ECO:0007669"/>
    <property type="project" value="UniProtKB-KW"/>
</dbReference>
<feature type="transmembrane region" description="Helical" evidence="2">
    <location>
        <begin position="261"/>
        <end position="282"/>
    </location>
</feature>
<evidence type="ECO:0000259" key="3">
    <source>
        <dbReference type="Pfam" id="PF01757"/>
    </source>
</evidence>
<feature type="transmembrane region" description="Helical" evidence="2">
    <location>
        <begin position="201"/>
        <end position="219"/>
    </location>
</feature>
<dbReference type="EMBL" id="JADKMY010000001">
    <property type="protein sequence ID" value="MBF4552493.1"/>
    <property type="molecule type" value="Genomic_DNA"/>
</dbReference>
<reference evidence="5 6" key="1">
    <citation type="submission" date="2020-10" db="EMBL/GenBank/DDBJ databases">
        <title>Novel species in genus Corynebacterium.</title>
        <authorList>
            <person name="Zhang G."/>
        </authorList>
    </citation>
    <scope>NUCLEOTIDE SEQUENCE [LARGE SCALE GENOMIC DNA]</scope>
    <source>
        <strain evidence="5 6">DSM 45110</strain>
    </source>
</reference>